<dbReference type="EMBL" id="CAADIC010000014">
    <property type="protein sequence ID" value="VFR30806.1"/>
    <property type="molecule type" value="Genomic_DNA"/>
</dbReference>
<name>A0A484PYJ5_9ZZZZ</name>
<gene>
    <name evidence="1" type="ORF">ANDA3_4107</name>
    <name evidence="2" type="ORF">DAR2_3958</name>
    <name evidence="3" type="ORF">DAR3_3639</name>
</gene>
<dbReference type="InterPro" id="IPR036890">
    <property type="entry name" value="HATPase_C_sf"/>
</dbReference>
<sequence>MVVELPQNAGWATAPGVEVVVDGNALVVLDDGVGIDAMQTLAHIAESG</sequence>
<evidence type="ECO:0000313" key="2">
    <source>
        <dbReference type="EMBL" id="VFR69882.1"/>
    </source>
</evidence>
<evidence type="ECO:0000313" key="3">
    <source>
        <dbReference type="EMBL" id="VFR84158.1"/>
    </source>
</evidence>
<dbReference type="SUPFAM" id="SSF55874">
    <property type="entry name" value="ATPase domain of HSP90 chaperone/DNA topoisomerase II/histidine kinase"/>
    <property type="match status" value="1"/>
</dbReference>
<dbReference type="EMBL" id="CAADIL010000012">
    <property type="protein sequence ID" value="VFR69882.1"/>
    <property type="molecule type" value="Genomic_DNA"/>
</dbReference>
<organism evidence="1">
    <name type="scientific">plant metagenome</name>
    <dbReference type="NCBI Taxonomy" id="1297885"/>
    <lineage>
        <taxon>unclassified sequences</taxon>
        <taxon>metagenomes</taxon>
        <taxon>organismal metagenomes</taxon>
    </lineage>
</organism>
<evidence type="ECO:0000313" key="1">
    <source>
        <dbReference type="EMBL" id="VFR30806.1"/>
    </source>
</evidence>
<accession>A0A484PYJ5</accession>
<dbReference type="AlphaFoldDB" id="A0A484PYJ5"/>
<dbReference type="EMBL" id="CAADIJ010000024">
    <property type="protein sequence ID" value="VFR84158.1"/>
    <property type="molecule type" value="Genomic_DNA"/>
</dbReference>
<reference evidence="1" key="1">
    <citation type="submission" date="2019-03" db="EMBL/GenBank/DDBJ databases">
        <authorList>
            <person name="Danneels B."/>
        </authorList>
    </citation>
    <scope>NUCLEOTIDE SEQUENCE</scope>
</reference>
<proteinExistence type="predicted"/>
<protein>
    <submittedName>
        <fullName evidence="1">Uncharacterized protein</fullName>
    </submittedName>
</protein>